<reference evidence="1" key="1">
    <citation type="submission" date="2014-09" db="EMBL/GenBank/DDBJ databases">
        <title>Genome sequence of the luminous mushroom Mycena chlorophos for searching fungal bioluminescence genes.</title>
        <authorList>
            <person name="Tanaka Y."/>
            <person name="Kasuga D."/>
            <person name="Oba Y."/>
            <person name="Hase S."/>
            <person name="Sato K."/>
            <person name="Oba Y."/>
            <person name="Sakakibara Y."/>
        </authorList>
    </citation>
    <scope>NUCLEOTIDE SEQUENCE</scope>
</reference>
<evidence type="ECO:0000313" key="2">
    <source>
        <dbReference type="Proteomes" id="UP000815677"/>
    </source>
</evidence>
<proteinExistence type="predicted"/>
<dbReference type="EMBL" id="DF848977">
    <property type="protein sequence ID" value="GAT55335.1"/>
    <property type="molecule type" value="Genomic_DNA"/>
</dbReference>
<sequence>MFDLLNCNPYNAALPSATSNRLRALTIGPPNSGQSHSTLNALAHPLNMSQPMPVEVVLWRRPRRRVLARQGPLGGALLPHHLVNAPAMATPFIRQPGKRNEKKSYMKGRAVYVEESAQLFKSDEF</sequence>
<dbReference type="Proteomes" id="UP000815677">
    <property type="component" value="Unassembled WGS sequence"/>
</dbReference>
<keyword evidence="2" id="KW-1185">Reference proteome</keyword>
<evidence type="ECO:0000313" key="1">
    <source>
        <dbReference type="EMBL" id="GAT55335.1"/>
    </source>
</evidence>
<organism evidence="1 2">
    <name type="scientific">Mycena chlorophos</name>
    <name type="common">Agaric fungus</name>
    <name type="synonym">Agaricus chlorophos</name>
    <dbReference type="NCBI Taxonomy" id="658473"/>
    <lineage>
        <taxon>Eukaryota</taxon>
        <taxon>Fungi</taxon>
        <taxon>Dikarya</taxon>
        <taxon>Basidiomycota</taxon>
        <taxon>Agaricomycotina</taxon>
        <taxon>Agaricomycetes</taxon>
        <taxon>Agaricomycetidae</taxon>
        <taxon>Agaricales</taxon>
        <taxon>Marasmiineae</taxon>
        <taxon>Mycenaceae</taxon>
        <taxon>Mycena</taxon>
    </lineage>
</organism>
<protein>
    <submittedName>
        <fullName evidence="1">Uncharacterized protein</fullName>
    </submittedName>
</protein>
<name>A0ABQ0LW87_MYCCL</name>
<accession>A0ABQ0LW87</accession>
<gene>
    <name evidence="1" type="ORF">MCHLO_12115</name>
</gene>